<dbReference type="SUPFAM" id="SSF52047">
    <property type="entry name" value="RNI-like"/>
    <property type="match status" value="1"/>
</dbReference>
<reference evidence="3 4" key="1">
    <citation type="journal article" date="2018" name="Nat. Genet.">
        <title>The Rosa genome provides new insights in the design of modern roses.</title>
        <authorList>
            <person name="Bendahmane M."/>
        </authorList>
    </citation>
    <scope>NUCLEOTIDE SEQUENCE [LARGE SCALE GENOMIC DNA]</scope>
    <source>
        <strain evidence="4">cv. Old Blush</strain>
    </source>
</reference>
<keyword evidence="4" id="KW-1185">Reference proteome</keyword>
<dbReference type="STRING" id="74649.A0A2P6RWH0"/>
<proteinExistence type="predicted"/>
<feature type="domain" description="Disease resistance protein At4g27190-like leucine-rich repeats" evidence="2">
    <location>
        <begin position="3"/>
        <end position="105"/>
    </location>
</feature>
<accession>A0A2P6RWH0</accession>
<keyword evidence="1" id="KW-0611">Plant defense</keyword>
<dbReference type="InterPro" id="IPR057135">
    <property type="entry name" value="At4g27190-like_LRR"/>
</dbReference>
<dbReference type="Pfam" id="PF23247">
    <property type="entry name" value="LRR_RPS2"/>
    <property type="match status" value="1"/>
</dbReference>
<dbReference type="PANTHER" id="PTHR33463">
    <property type="entry name" value="NB-ARC DOMAIN-CONTAINING PROTEIN-RELATED"/>
    <property type="match status" value="1"/>
</dbReference>
<gene>
    <name evidence="3" type="ORF">RchiOBHm_Chr2g0136901</name>
</gene>
<dbReference type="Proteomes" id="UP000238479">
    <property type="component" value="Chromosome 2"/>
</dbReference>
<dbReference type="Gene3D" id="3.80.10.10">
    <property type="entry name" value="Ribonuclease Inhibitor"/>
    <property type="match status" value="1"/>
</dbReference>
<evidence type="ECO:0000259" key="2">
    <source>
        <dbReference type="Pfam" id="PF23247"/>
    </source>
</evidence>
<organism evidence="3 4">
    <name type="scientific">Rosa chinensis</name>
    <name type="common">China rose</name>
    <dbReference type="NCBI Taxonomy" id="74649"/>
    <lineage>
        <taxon>Eukaryota</taxon>
        <taxon>Viridiplantae</taxon>
        <taxon>Streptophyta</taxon>
        <taxon>Embryophyta</taxon>
        <taxon>Tracheophyta</taxon>
        <taxon>Spermatophyta</taxon>
        <taxon>Magnoliopsida</taxon>
        <taxon>eudicotyledons</taxon>
        <taxon>Gunneridae</taxon>
        <taxon>Pentapetalae</taxon>
        <taxon>rosids</taxon>
        <taxon>fabids</taxon>
        <taxon>Rosales</taxon>
        <taxon>Rosaceae</taxon>
        <taxon>Rosoideae</taxon>
        <taxon>Rosoideae incertae sedis</taxon>
        <taxon>Rosa</taxon>
    </lineage>
</organism>
<dbReference type="AlphaFoldDB" id="A0A2P6RWH0"/>
<dbReference type="InterPro" id="IPR050905">
    <property type="entry name" value="Plant_NBS-LRR"/>
</dbReference>
<dbReference type="EMBL" id="PDCK01000040">
    <property type="protein sequence ID" value="PRQ50768.1"/>
    <property type="molecule type" value="Genomic_DNA"/>
</dbReference>
<dbReference type="InterPro" id="IPR032675">
    <property type="entry name" value="LRR_dom_sf"/>
</dbReference>
<dbReference type="Gramene" id="PRQ50768">
    <property type="protein sequence ID" value="PRQ50768"/>
    <property type="gene ID" value="RchiOBHm_Chr2g0136901"/>
</dbReference>
<comment type="caution">
    <text evidence="3">The sequence shown here is derived from an EMBL/GenBank/DDBJ whole genome shotgun (WGS) entry which is preliminary data.</text>
</comment>
<protein>
    <submittedName>
        <fullName evidence="3">Putative leucine-rich repeat domain, L domain-containing protein</fullName>
    </submittedName>
</protein>
<name>A0A2P6RWH0_ROSCH</name>
<sequence>MTNQSCYIALQHVSVSSCFQLNDMTWLIFAQNLIRLYVYGCSGMREIISSQRLGAHVVRDMKPFAKLSVLDLWGLPLLSSIYRSALPFPYLSEIRISGCPALKELPLNSSSARGCNLIIQGEEWWWNRLQWPNEDARNAFLPCFRHRSSNQVLP</sequence>
<dbReference type="OMA" id="KDLMWLL"/>
<evidence type="ECO:0000313" key="4">
    <source>
        <dbReference type="Proteomes" id="UP000238479"/>
    </source>
</evidence>
<evidence type="ECO:0000313" key="3">
    <source>
        <dbReference type="EMBL" id="PRQ50768.1"/>
    </source>
</evidence>
<dbReference type="PANTHER" id="PTHR33463:SF220">
    <property type="entry name" value="NB-ARC DOMAIN-CONTAINING PROTEIN"/>
    <property type="match status" value="1"/>
</dbReference>
<evidence type="ECO:0000256" key="1">
    <source>
        <dbReference type="ARBA" id="ARBA00022821"/>
    </source>
</evidence>